<dbReference type="Proteomes" id="UP000830055">
    <property type="component" value="Chromosome"/>
</dbReference>
<reference evidence="2 3" key="1">
    <citation type="submission" date="2022-01" db="EMBL/GenBank/DDBJ databases">
        <title>Desulfofustis limnae sp. nov., a novel mesophilic sulfate-reducing bacterium isolated from marsh soil.</title>
        <authorList>
            <person name="Watanabe M."/>
            <person name="Takahashi A."/>
            <person name="Kojima H."/>
            <person name="Fukui M."/>
        </authorList>
    </citation>
    <scope>NUCLEOTIDE SEQUENCE [LARGE SCALE GENOMIC DNA]</scope>
    <source>
        <strain evidence="2 3">PPLL</strain>
    </source>
</reference>
<evidence type="ECO:0000313" key="3">
    <source>
        <dbReference type="Proteomes" id="UP000830055"/>
    </source>
</evidence>
<organism evidence="2 3">
    <name type="scientific">Desulfofustis limnaeus</name>
    <dbReference type="NCBI Taxonomy" id="2740163"/>
    <lineage>
        <taxon>Bacteria</taxon>
        <taxon>Pseudomonadati</taxon>
        <taxon>Thermodesulfobacteriota</taxon>
        <taxon>Desulfobulbia</taxon>
        <taxon>Desulfobulbales</taxon>
        <taxon>Desulfocapsaceae</taxon>
        <taxon>Desulfofustis</taxon>
    </lineage>
</organism>
<accession>A0ABM7W9N3</accession>
<protein>
    <recommendedName>
        <fullName evidence="1">Glucuronosyltransferase GumK N-terminal domain-containing protein</fullName>
    </recommendedName>
</protein>
<sequence length="343" mass="40210">MLKFDERLNFKMLLSLSKGKTYELDGGKLLNITNPNFALPNILSKRVSQSFKIACQQSFVFNFKKFANKYFNETDFFIFESTESVLLFERIKEIFPKSKLIYRPSDPIVVDSWCDVGDYEEKLIKASDWTFLVNEQGLKSYEEKTNCFIGNEKYSILSNGVSYKEFQDKYETPYLLSGNCSALYLGARPVDWELIINSAQKAKNINFVIVCPEKPSKKYLLEVNKSKNIQYVPGIFPEEVARWITNCDVFIVPNPRDLYKQKVWGITAKLYQAMAARKPIVVYHDYEHLRDIGVKYSYDTDSFVKNIYESLSIKEIDYRFDFNTIEWKVITDRFYEKLEELNG</sequence>
<dbReference type="Pfam" id="PF13692">
    <property type="entry name" value="Glyco_trans_1_4"/>
    <property type="match status" value="1"/>
</dbReference>
<dbReference type="EMBL" id="AP025516">
    <property type="protein sequence ID" value="BDD87665.1"/>
    <property type="molecule type" value="Genomic_DNA"/>
</dbReference>
<evidence type="ECO:0000313" key="2">
    <source>
        <dbReference type="EMBL" id="BDD87665.1"/>
    </source>
</evidence>
<dbReference type="Gene3D" id="3.40.50.2000">
    <property type="entry name" value="Glycogen Phosphorylase B"/>
    <property type="match status" value="1"/>
</dbReference>
<dbReference type="InterPro" id="IPR054299">
    <property type="entry name" value="GumK_N"/>
</dbReference>
<feature type="domain" description="Glucuronosyltransferase GumK N-terminal" evidence="1">
    <location>
        <begin position="45"/>
        <end position="112"/>
    </location>
</feature>
<gene>
    <name evidence="2" type="ORF">DPPLL_20300</name>
</gene>
<proteinExistence type="predicted"/>
<dbReference type="SUPFAM" id="SSF53756">
    <property type="entry name" value="UDP-Glycosyltransferase/glycogen phosphorylase"/>
    <property type="match status" value="1"/>
</dbReference>
<dbReference type="Pfam" id="PF22059">
    <property type="entry name" value="GumK_N"/>
    <property type="match status" value="1"/>
</dbReference>
<name>A0ABM7W9N3_9BACT</name>
<dbReference type="Gene3D" id="3.40.50.11010">
    <property type="match status" value="1"/>
</dbReference>
<keyword evidence="3" id="KW-1185">Reference proteome</keyword>
<evidence type="ECO:0000259" key="1">
    <source>
        <dbReference type="Pfam" id="PF22059"/>
    </source>
</evidence>